<dbReference type="GO" id="GO:0005524">
    <property type="term" value="F:ATP binding"/>
    <property type="evidence" value="ECO:0007669"/>
    <property type="project" value="InterPro"/>
</dbReference>
<dbReference type="InterPro" id="IPR000719">
    <property type="entry name" value="Prot_kinase_dom"/>
</dbReference>
<protein>
    <recommendedName>
        <fullName evidence="1">Protein kinase domain-containing protein</fullName>
    </recommendedName>
</protein>
<proteinExistence type="evidence at transcript level"/>
<dbReference type="Gene3D" id="1.10.510.10">
    <property type="entry name" value="Transferase(Phosphotransferase) domain 1"/>
    <property type="match status" value="1"/>
</dbReference>
<dbReference type="InterPro" id="IPR050823">
    <property type="entry name" value="Plant_Ser_Thr_Prot_Kinase"/>
</dbReference>
<reference evidence="2" key="1">
    <citation type="submission" date="2012-05" db="EMBL/GenBank/DDBJ databases">
        <authorList>
            <person name="Krishnakumar V."/>
            <person name="Cheung F."/>
            <person name="Xiao Y."/>
            <person name="Chan A."/>
            <person name="Moskal W.A."/>
            <person name="Town C.D."/>
        </authorList>
    </citation>
    <scope>NUCLEOTIDE SEQUENCE</scope>
</reference>
<evidence type="ECO:0000313" key="2">
    <source>
        <dbReference type="EMBL" id="AFK34136.1"/>
    </source>
</evidence>
<dbReference type="SUPFAM" id="SSF56112">
    <property type="entry name" value="Protein kinase-like (PK-like)"/>
    <property type="match status" value="1"/>
</dbReference>
<organism evidence="2">
    <name type="scientific">Medicago truncatula</name>
    <name type="common">Barrel medic</name>
    <name type="synonym">Medicago tribuloides</name>
    <dbReference type="NCBI Taxonomy" id="3880"/>
    <lineage>
        <taxon>Eukaryota</taxon>
        <taxon>Viridiplantae</taxon>
        <taxon>Streptophyta</taxon>
        <taxon>Embryophyta</taxon>
        <taxon>Tracheophyta</taxon>
        <taxon>Spermatophyta</taxon>
        <taxon>Magnoliopsida</taxon>
        <taxon>eudicotyledons</taxon>
        <taxon>Gunneridae</taxon>
        <taxon>Pentapetalae</taxon>
        <taxon>rosids</taxon>
        <taxon>fabids</taxon>
        <taxon>Fabales</taxon>
        <taxon>Fabaceae</taxon>
        <taxon>Papilionoideae</taxon>
        <taxon>50 kb inversion clade</taxon>
        <taxon>NPAAA clade</taxon>
        <taxon>Hologalegina</taxon>
        <taxon>IRL clade</taxon>
        <taxon>Trifolieae</taxon>
        <taxon>Medicago</taxon>
    </lineage>
</organism>
<feature type="domain" description="Protein kinase" evidence="1">
    <location>
        <begin position="1"/>
        <end position="114"/>
    </location>
</feature>
<dbReference type="PANTHER" id="PTHR45621">
    <property type="entry name" value="OS01G0588500 PROTEIN-RELATED"/>
    <property type="match status" value="1"/>
</dbReference>
<dbReference type="AlphaFoldDB" id="I3S1J4"/>
<dbReference type="GO" id="GO:0004672">
    <property type="term" value="F:protein kinase activity"/>
    <property type="evidence" value="ECO:0007669"/>
    <property type="project" value="InterPro"/>
</dbReference>
<sequence length="114" mass="12831">MLVYERLYHGSLDRLLYGRSDGPSIDWNTRMKIAMCAAHGLTFLHEEGPFQAMYNEFSTANIQIDKDFSAKLSGYGCVGHIPEEEISSSSSVSTMTYKCFSVTLKISIQCLLYI</sequence>
<name>I3S1J4_MEDTR</name>
<dbReference type="InterPro" id="IPR011009">
    <property type="entry name" value="Kinase-like_dom_sf"/>
</dbReference>
<dbReference type="EMBL" id="BT134341">
    <property type="protein sequence ID" value="AFK34136.1"/>
    <property type="molecule type" value="mRNA"/>
</dbReference>
<dbReference type="PROSITE" id="PS50011">
    <property type="entry name" value="PROTEIN_KINASE_DOM"/>
    <property type="match status" value="1"/>
</dbReference>
<evidence type="ECO:0000259" key="1">
    <source>
        <dbReference type="PROSITE" id="PS50011"/>
    </source>
</evidence>
<accession>I3S1J4</accession>